<gene>
    <name evidence="2" type="ORF">B0O44_104506</name>
</gene>
<proteinExistence type="predicted"/>
<comment type="caution">
    <text evidence="2">The sequence shown here is derived from an EMBL/GenBank/DDBJ whole genome shotgun (WGS) entry which is preliminary data.</text>
</comment>
<protein>
    <submittedName>
        <fullName evidence="2">Uncharacterized protein</fullName>
    </submittedName>
</protein>
<feature type="chain" id="PRO_5016234308" evidence="1">
    <location>
        <begin position="24"/>
        <end position="186"/>
    </location>
</feature>
<evidence type="ECO:0000256" key="1">
    <source>
        <dbReference type="SAM" id="SignalP"/>
    </source>
</evidence>
<name>A0A318UK24_9SPHI</name>
<sequence length="186" mass="21165">MMNLLLLNILGLFLNCHSGHAPAKNAGTVFTVNGIDTAALVKKIRADFTAVNAKQASYKKKTVNAPGFSAEGGEVTSYHRKSDLVKIHAVFYGETGKVETDYYFNPDGLFFQYNKETFYDKPIYVKGFKVKKTAENRYYFYKKTLIRWLDGTKVKVVTPKGFKEKERAIHDDVKDMQDVLHGDYKN</sequence>
<reference evidence="2 3" key="1">
    <citation type="submission" date="2018-06" db="EMBL/GenBank/DDBJ databases">
        <title>Genomic Encyclopedia of Archaeal and Bacterial Type Strains, Phase II (KMG-II): from individual species to whole genera.</title>
        <authorList>
            <person name="Goeker M."/>
        </authorList>
    </citation>
    <scope>NUCLEOTIDE SEQUENCE [LARGE SCALE GENOMIC DNA]</scope>
    <source>
        <strain evidence="2 3">DSM 27372</strain>
    </source>
</reference>
<evidence type="ECO:0000313" key="2">
    <source>
        <dbReference type="EMBL" id="PYF74335.1"/>
    </source>
</evidence>
<keyword evidence="3" id="KW-1185">Reference proteome</keyword>
<dbReference type="OrthoDB" id="766299at2"/>
<dbReference type="AlphaFoldDB" id="A0A318UK24"/>
<keyword evidence="1" id="KW-0732">Signal</keyword>
<dbReference type="Proteomes" id="UP000248198">
    <property type="component" value="Unassembled WGS sequence"/>
</dbReference>
<dbReference type="EMBL" id="QKLU01000004">
    <property type="protein sequence ID" value="PYF74335.1"/>
    <property type="molecule type" value="Genomic_DNA"/>
</dbReference>
<organism evidence="2 3">
    <name type="scientific">Pedobacter nutrimenti</name>
    <dbReference type="NCBI Taxonomy" id="1241337"/>
    <lineage>
        <taxon>Bacteria</taxon>
        <taxon>Pseudomonadati</taxon>
        <taxon>Bacteroidota</taxon>
        <taxon>Sphingobacteriia</taxon>
        <taxon>Sphingobacteriales</taxon>
        <taxon>Sphingobacteriaceae</taxon>
        <taxon>Pedobacter</taxon>
    </lineage>
</organism>
<feature type="signal peptide" evidence="1">
    <location>
        <begin position="1"/>
        <end position="23"/>
    </location>
</feature>
<evidence type="ECO:0000313" key="3">
    <source>
        <dbReference type="Proteomes" id="UP000248198"/>
    </source>
</evidence>
<dbReference type="RefSeq" id="WP_146229836.1">
    <property type="nucleotide sequence ID" value="NZ_QKLU01000004.1"/>
</dbReference>
<accession>A0A318UK24</accession>